<feature type="transmembrane region" description="Helical" evidence="6">
    <location>
        <begin position="112"/>
        <end position="132"/>
    </location>
</feature>
<feature type="domain" description="Copper resistance protein D" evidence="7">
    <location>
        <begin position="175"/>
        <end position="271"/>
    </location>
</feature>
<dbReference type="GO" id="GO:0006825">
    <property type="term" value="P:copper ion transport"/>
    <property type="evidence" value="ECO:0007669"/>
    <property type="project" value="InterPro"/>
</dbReference>
<keyword evidence="9" id="KW-1185">Reference proteome</keyword>
<dbReference type="OrthoDB" id="2387346at2"/>
<dbReference type="AlphaFoldDB" id="A0A0M2SWS9"/>
<dbReference type="Pfam" id="PF05425">
    <property type="entry name" value="CopD"/>
    <property type="match status" value="1"/>
</dbReference>
<feature type="transmembrane region" description="Helical" evidence="6">
    <location>
        <begin position="173"/>
        <end position="199"/>
    </location>
</feature>
<dbReference type="RefSeq" id="WP_046523647.1">
    <property type="nucleotide sequence ID" value="NZ_LAYY01000009.1"/>
</dbReference>
<feature type="transmembrane region" description="Helical" evidence="6">
    <location>
        <begin position="219"/>
        <end position="243"/>
    </location>
</feature>
<feature type="transmembrane region" description="Helical" evidence="6">
    <location>
        <begin position="42"/>
        <end position="66"/>
    </location>
</feature>
<feature type="transmembrane region" description="Helical" evidence="6">
    <location>
        <begin position="315"/>
        <end position="333"/>
    </location>
</feature>
<feature type="transmembrane region" description="Helical" evidence="6">
    <location>
        <begin position="86"/>
        <end position="105"/>
    </location>
</feature>
<reference evidence="8 9" key="1">
    <citation type="submission" date="2015-04" db="EMBL/GenBank/DDBJ databases">
        <title>Taxonomic description and genome sequence of Bacillus campisalis sp. nov., a novel member of the genus Bacillus isolated from solar saltern.</title>
        <authorList>
            <person name="Mathan Kumar R."/>
            <person name="Kaur G."/>
            <person name="Kumar A."/>
            <person name="Singh N.K."/>
            <person name="Kaur N."/>
            <person name="Kumar N."/>
            <person name="Mayilraj S."/>
        </authorList>
    </citation>
    <scope>NUCLEOTIDE SEQUENCE [LARGE SCALE GENOMIC DNA]</scope>
    <source>
        <strain evidence="8 9">SA2-6</strain>
    </source>
</reference>
<keyword evidence="4 6" id="KW-1133">Transmembrane helix</keyword>
<feature type="transmembrane region" description="Helical" evidence="6">
    <location>
        <begin position="147"/>
        <end position="166"/>
    </location>
</feature>
<dbReference type="Proteomes" id="UP000034166">
    <property type="component" value="Unassembled WGS sequence"/>
</dbReference>
<evidence type="ECO:0000256" key="1">
    <source>
        <dbReference type="ARBA" id="ARBA00004651"/>
    </source>
</evidence>
<keyword evidence="3 6" id="KW-0812">Transmembrane</keyword>
<dbReference type="InterPro" id="IPR032694">
    <property type="entry name" value="CopC/D"/>
</dbReference>
<name>A0A0M2SWS9_9BACI</name>
<feature type="transmembrane region" description="Helical" evidence="6">
    <location>
        <begin position="255"/>
        <end position="273"/>
    </location>
</feature>
<evidence type="ECO:0000256" key="4">
    <source>
        <dbReference type="ARBA" id="ARBA00022989"/>
    </source>
</evidence>
<keyword evidence="2" id="KW-1003">Cell membrane</keyword>
<gene>
    <name evidence="8" type="ORF">WQ57_10210</name>
</gene>
<dbReference type="PANTHER" id="PTHR34820:SF4">
    <property type="entry name" value="INNER MEMBRANE PROTEIN YEBZ"/>
    <property type="match status" value="1"/>
</dbReference>
<dbReference type="PANTHER" id="PTHR34820">
    <property type="entry name" value="INNER MEMBRANE PROTEIN YEBZ"/>
    <property type="match status" value="1"/>
</dbReference>
<comment type="subcellular location">
    <subcellularLocation>
        <location evidence="1">Cell membrane</location>
        <topology evidence="1">Multi-pass membrane protein</topology>
    </subcellularLocation>
</comment>
<evidence type="ECO:0000256" key="5">
    <source>
        <dbReference type="ARBA" id="ARBA00023136"/>
    </source>
</evidence>
<feature type="transmembrane region" description="Helical" evidence="6">
    <location>
        <begin position="6"/>
        <end position="30"/>
    </location>
</feature>
<evidence type="ECO:0000313" key="9">
    <source>
        <dbReference type="Proteomes" id="UP000034166"/>
    </source>
</evidence>
<evidence type="ECO:0000259" key="7">
    <source>
        <dbReference type="Pfam" id="PF05425"/>
    </source>
</evidence>
<comment type="caution">
    <text evidence="8">The sequence shown here is derived from an EMBL/GenBank/DDBJ whole genome shotgun (WGS) entry which is preliminary data.</text>
</comment>
<evidence type="ECO:0000256" key="6">
    <source>
        <dbReference type="SAM" id="Phobius"/>
    </source>
</evidence>
<evidence type="ECO:0000256" key="2">
    <source>
        <dbReference type="ARBA" id="ARBA00022475"/>
    </source>
</evidence>
<accession>A0A0M2SWS9</accession>
<dbReference type="InterPro" id="IPR008457">
    <property type="entry name" value="Cu-R_CopD_dom"/>
</dbReference>
<dbReference type="PATRIC" id="fig|1408103.3.peg.2302"/>
<feature type="transmembrane region" description="Helical" evidence="6">
    <location>
        <begin position="340"/>
        <end position="362"/>
    </location>
</feature>
<evidence type="ECO:0000256" key="3">
    <source>
        <dbReference type="ARBA" id="ARBA00022692"/>
    </source>
</evidence>
<keyword evidence="5 6" id="KW-0472">Membrane</keyword>
<protein>
    <recommendedName>
        <fullName evidence="7">Copper resistance protein D domain-containing protein</fullName>
    </recommendedName>
</protein>
<sequence>MDIFVIISQALLYLCFSVLAGSFILLLIPGKYRPDLNIPKRLLLVGAALVPVFTFIPVLDITLYIAPRLGLFESFKIVLTTYSVGTAWNFTFFGSIVLFLLVALAKPGERKMSAILGALLTFGLILTVAWSSHAGAIDSVIGIVSDFVHLASASIWVGILLMVGWCSLNDKNWLAFLSWFSPVAAGCLAAIVLSGVFLMETLVDGYIHSWMVSYGQGLLLKHLFILPLLFYALANGVIVKYKLSKDAAFNPIPGVRVEGILLVVIFTITAVFSQQSPPHGNFMSSEAVSPLFRHFHGDIIDAGSSIGFVVNLNTVGFFFLSLLSMGLIVLSYFKKTPILISFLFSCLLVLSIYLMIMVTVVIR</sequence>
<proteinExistence type="predicted"/>
<organism evidence="8 9">
    <name type="scientific">Mesobacillus campisalis</name>
    <dbReference type="NCBI Taxonomy" id="1408103"/>
    <lineage>
        <taxon>Bacteria</taxon>
        <taxon>Bacillati</taxon>
        <taxon>Bacillota</taxon>
        <taxon>Bacilli</taxon>
        <taxon>Bacillales</taxon>
        <taxon>Bacillaceae</taxon>
        <taxon>Mesobacillus</taxon>
    </lineage>
</organism>
<evidence type="ECO:0000313" key="8">
    <source>
        <dbReference type="EMBL" id="KKK38171.1"/>
    </source>
</evidence>
<dbReference type="EMBL" id="LAYY01000009">
    <property type="protein sequence ID" value="KKK38171.1"/>
    <property type="molecule type" value="Genomic_DNA"/>
</dbReference>
<dbReference type="GO" id="GO:0005886">
    <property type="term" value="C:plasma membrane"/>
    <property type="evidence" value="ECO:0007669"/>
    <property type="project" value="UniProtKB-SubCell"/>
</dbReference>